<evidence type="ECO:0000313" key="2">
    <source>
        <dbReference type="Proteomes" id="UP001477672"/>
    </source>
</evidence>
<protein>
    <submittedName>
        <fullName evidence="1">Alkaline ceramidase</fullName>
    </submittedName>
</protein>
<gene>
    <name evidence="1" type="ORF">WMO24_15230</name>
</gene>
<accession>A0ABV1GIU2</accession>
<dbReference type="Proteomes" id="UP001477672">
    <property type="component" value="Unassembled WGS sequence"/>
</dbReference>
<sequence length="429" mass="48168">MELGTAKRCITPQKSLRLSGFSFRNKKFDEVSQDIYLRVYFVKHLKRQLVIVYADLLGWGDPLVSRLRTECSQKFGLRAQDLFFVASHNHSGPPSGLVATHAVEEPDPAYCDFLIQEVLIGIESAEKTMEPVDLFRNDGVCPFNIYRRKPEGPGATMRPNYEVPADQRLATISFRKRDGALKGILISYACHANIAGGNTLHPDFPGIAMDLMDRRFPGCVCLFLQGFTGDMRANFVLGNEFYRGSYQDAAVFGERFGKLCANLAEQRSEEIPPFLYSNQMRSKLPLKNSVGREECLRLINQGSLLEKDWAEVIQKKAFAAYETLDAGLIVLGAGIEFFTLNAEVSHFYAEYARTLVPDALCAGYANGLIGYLCTEMQIRHGGYEPKESAVYFGLNGTYPPEIEQKIQGALETLWRNAQKEIERDGFSKE</sequence>
<proteinExistence type="predicted"/>
<keyword evidence="2" id="KW-1185">Reference proteome</keyword>
<dbReference type="EMBL" id="JBBMFA010000115">
    <property type="protein sequence ID" value="MEQ2521769.1"/>
    <property type="molecule type" value="Genomic_DNA"/>
</dbReference>
<organism evidence="1 2">
    <name type="scientific">Ruthenibacterium intestinale</name>
    <dbReference type="NCBI Taxonomy" id="3133163"/>
    <lineage>
        <taxon>Bacteria</taxon>
        <taxon>Bacillati</taxon>
        <taxon>Bacillota</taxon>
        <taxon>Clostridia</taxon>
        <taxon>Eubacteriales</taxon>
        <taxon>Oscillospiraceae</taxon>
        <taxon>Ruthenibacterium</taxon>
    </lineage>
</organism>
<name>A0ABV1GIU2_9FIRM</name>
<dbReference type="RefSeq" id="WP_349217240.1">
    <property type="nucleotide sequence ID" value="NZ_JBBMFA010000115.1"/>
</dbReference>
<reference evidence="1 2" key="1">
    <citation type="submission" date="2024-03" db="EMBL/GenBank/DDBJ databases">
        <title>Human intestinal bacterial collection.</title>
        <authorList>
            <person name="Pauvert C."/>
            <person name="Hitch T.C.A."/>
            <person name="Clavel T."/>
        </authorList>
    </citation>
    <scope>NUCLEOTIDE SEQUENCE [LARGE SCALE GENOMIC DNA]</scope>
    <source>
        <strain evidence="1 2">CLA-JM-H11</strain>
    </source>
</reference>
<evidence type="ECO:0000313" key="1">
    <source>
        <dbReference type="EMBL" id="MEQ2521769.1"/>
    </source>
</evidence>
<comment type="caution">
    <text evidence="1">The sequence shown here is derived from an EMBL/GenBank/DDBJ whole genome shotgun (WGS) entry which is preliminary data.</text>
</comment>